<comment type="caution">
    <text evidence="8">The sequence shown here is derived from an EMBL/GenBank/DDBJ whole genome shotgun (WGS) entry which is preliminary data.</text>
</comment>
<dbReference type="InterPro" id="IPR017941">
    <property type="entry name" value="Rieske_2Fe-2S"/>
</dbReference>
<gene>
    <name evidence="8" type="ORF">APY04_1393</name>
</gene>
<keyword evidence="2" id="KW-0479">Metal-binding</keyword>
<evidence type="ECO:0000256" key="4">
    <source>
        <dbReference type="ARBA" id="ARBA00023014"/>
    </source>
</evidence>
<dbReference type="PROSITE" id="PS51296">
    <property type="entry name" value="RIESKE"/>
    <property type="match status" value="1"/>
</dbReference>
<evidence type="ECO:0000259" key="7">
    <source>
        <dbReference type="PROSITE" id="PS51296"/>
    </source>
</evidence>
<dbReference type="PANTHER" id="PTHR10134">
    <property type="entry name" value="CYTOCHROME B-C1 COMPLEX SUBUNIT RIESKE, MITOCHONDRIAL"/>
    <property type="match status" value="1"/>
</dbReference>
<dbReference type="PATRIC" id="fig|121290.4.peg.2628"/>
<keyword evidence="9" id="KW-1185">Reference proteome</keyword>
<evidence type="ECO:0000256" key="6">
    <source>
        <dbReference type="ARBA" id="ARBA00034078"/>
    </source>
</evidence>
<organism evidence="8 9">
    <name type="scientific">Hyphomicrobium sulfonivorans</name>
    <dbReference type="NCBI Taxonomy" id="121290"/>
    <lineage>
        <taxon>Bacteria</taxon>
        <taxon>Pseudomonadati</taxon>
        <taxon>Pseudomonadota</taxon>
        <taxon>Alphaproteobacteria</taxon>
        <taxon>Hyphomicrobiales</taxon>
        <taxon>Hyphomicrobiaceae</taxon>
        <taxon>Hyphomicrobium</taxon>
    </lineage>
</organism>
<evidence type="ECO:0000256" key="2">
    <source>
        <dbReference type="ARBA" id="ARBA00022723"/>
    </source>
</evidence>
<dbReference type="GO" id="GO:0046872">
    <property type="term" value="F:metal ion binding"/>
    <property type="evidence" value="ECO:0007669"/>
    <property type="project" value="UniProtKB-KW"/>
</dbReference>
<evidence type="ECO:0000313" key="8">
    <source>
        <dbReference type="EMBL" id="KWT69310.1"/>
    </source>
</evidence>
<dbReference type="PRINTS" id="PR00162">
    <property type="entry name" value="RIESKE"/>
</dbReference>
<protein>
    <submittedName>
        <fullName evidence="8">Ubiquinol-cytochrome C reductase iron-sulfur subunit</fullName>
        <ecNumber evidence="8">1.10.2.2</ecNumber>
    </submittedName>
</protein>
<comment type="cofactor">
    <cofactor evidence="6">
        <name>[2Fe-2S] cluster</name>
        <dbReference type="ChEBI" id="CHEBI:190135"/>
    </cofactor>
</comment>
<keyword evidence="4" id="KW-0411">Iron-sulfur</keyword>
<sequence>MLAAACPGLAQANTEPKPITAPQPGDSFVHLSGPKVGQPVVAEDLQIGAPKLAYPIDPASGEVRRARASQVVLTRLDPALMSDETREVAWNGIVAYSAICTHNGCPVTGMRNPHTLLCPCHESEFDIADKGKVVHGPAQRRLANLPLKTTGDAIMVAGPFSGIIGAQTK</sequence>
<keyword evidence="3" id="KW-0408">Iron</keyword>
<reference evidence="8 9" key="1">
    <citation type="submission" date="2015-10" db="EMBL/GenBank/DDBJ databases">
        <title>Transcriptomic analysis of a linuron degrading triple-species bacterial consortium.</title>
        <authorList>
            <person name="Albers P."/>
        </authorList>
    </citation>
    <scope>NUCLEOTIDE SEQUENCE [LARGE SCALE GENOMIC DNA]</scope>
    <source>
        <strain evidence="8 9">WDL6</strain>
    </source>
</reference>
<dbReference type="EMBL" id="LMTR01000045">
    <property type="protein sequence ID" value="KWT69310.1"/>
    <property type="molecule type" value="Genomic_DNA"/>
</dbReference>
<dbReference type="GO" id="GO:0016020">
    <property type="term" value="C:membrane"/>
    <property type="evidence" value="ECO:0007669"/>
    <property type="project" value="InterPro"/>
</dbReference>
<keyword evidence="5" id="KW-1015">Disulfide bond</keyword>
<feature type="domain" description="Rieske" evidence="7">
    <location>
        <begin position="68"/>
        <end position="156"/>
    </location>
</feature>
<evidence type="ECO:0000256" key="1">
    <source>
        <dbReference type="ARBA" id="ARBA00022714"/>
    </source>
</evidence>
<dbReference type="SUPFAM" id="SSF50022">
    <property type="entry name" value="ISP domain"/>
    <property type="match status" value="1"/>
</dbReference>
<dbReference type="AlphaFoldDB" id="A0A125NVC1"/>
<dbReference type="GO" id="GO:0016491">
    <property type="term" value="F:oxidoreductase activity"/>
    <property type="evidence" value="ECO:0007669"/>
    <property type="project" value="UniProtKB-KW"/>
</dbReference>
<dbReference type="Pfam" id="PF00355">
    <property type="entry name" value="Rieske"/>
    <property type="match status" value="1"/>
</dbReference>
<accession>A0A125NVC1</accession>
<dbReference type="InterPro" id="IPR014349">
    <property type="entry name" value="Rieske_Fe-S_prot"/>
</dbReference>
<keyword evidence="8" id="KW-0560">Oxidoreductase</keyword>
<dbReference type="EC" id="1.10.2.2" evidence="8"/>
<dbReference type="Gene3D" id="2.102.10.10">
    <property type="entry name" value="Rieske [2Fe-2S] iron-sulphur domain"/>
    <property type="match status" value="1"/>
</dbReference>
<dbReference type="Proteomes" id="UP000059074">
    <property type="component" value="Unassembled WGS sequence"/>
</dbReference>
<dbReference type="GO" id="GO:0051537">
    <property type="term" value="F:2 iron, 2 sulfur cluster binding"/>
    <property type="evidence" value="ECO:0007669"/>
    <property type="project" value="UniProtKB-KW"/>
</dbReference>
<dbReference type="STRING" id="121290.APY04_1393"/>
<proteinExistence type="predicted"/>
<name>A0A125NVC1_HYPSL</name>
<dbReference type="InterPro" id="IPR005805">
    <property type="entry name" value="Rieske_Fe-S_prot_C"/>
</dbReference>
<evidence type="ECO:0000256" key="3">
    <source>
        <dbReference type="ARBA" id="ARBA00023004"/>
    </source>
</evidence>
<evidence type="ECO:0000313" key="9">
    <source>
        <dbReference type="Proteomes" id="UP000059074"/>
    </source>
</evidence>
<keyword evidence="1" id="KW-0001">2Fe-2S</keyword>
<dbReference type="CDD" id="cd03467">
    <property type="entry name" value="Rieske"/>
    <property type="match status" value="1"/>
</dbReference>
<dbReference type="InterPro" id="IPR036922">
    <property type="entry name" value="Rieske_2Fe-2S_sf"/>
</dbReference>
<evidence type="ECO:0000256" key="5">
    <source>
        <dbReference type="ARBA" id="ARBA00023157"/>
    </source>
</evidence>